<dbReference type="AlphaFoldDB" id="A0AA41QIM6"/>
<feature type="transmembrane region" description="Helical" evidence="1">
    <location>
        <begin position="135"/>
        <end position="153"/>
    </location>
</feature>
<gene>
    <name evidence="2" type="ORF">ML536_00510</name>
</gene>
<accession>A0AA41QIM6</accession>
<dbReference type="Pfam" id="PF20327">
    <property type="entry name" value="DUF6622"/>
    <property type="match status" value="1"/>
</dbReference>
<feature type="transmembrane region" description="Helical" evidence="1">
    <location>
        <begin position="12"/>
        <end position="29"/>
    </location>
</feature>
<protein>
    <recommendedName>
        <fullName evidence="4">DUF1453 domain-containing protein</fullName>
    </recommendedName>
</protein>
<comment type="caution">
    <text evidence="2">The sequence shown here is derived from an EMBL/GenBank/DDBJ whole genome shotgun (WGS) entry which is preliminary data.</text>
</comment>
<dbReference type="Proteomes" id="UP001156140">
    <property type="component" value="Unassembled WGS sequence"/>
</dbReference>
<proteinExistence type="predicted"/>
<keyword evidence="1" id="KW-1133">Transmembrane helix</keyword>
<organism evidence="2 3">
    <name type="scientific">Paradevosia shaoguanensis</name>
    <dbReference type="NCBI Taxonomy" id="1335043"/>
    <lineage>
        <taxon>Bacteria</taxon>
        <taxon>Pseudomonadati</taxon>
        <taxon>Pseudomonadota</taxon>
        <taxon>Alphaproteobacteria</taxon>
        <taxon>Hyphomicrobiales</taxon>
        <taxon>Devosiaceae</taxon>
        <taxon>Paradevosia</taxon>
    </lineage>
</organism>
<feature type="transmembrane region" description="Helical" evidence="1">
    <location>
        <begin position="104"/>
        <end position="123"/>
    </location>
</feature>
<evidence type="ECO:0000313" key="3">
    <source>
        <dbReference type="Proteomes" id="UP001156140"/>
    </source>
</evidence>
<reference evidence="2" key="1">
    <citation type="submission" date="2022-03" db="EMBL/GenBank/DDBJ databases">
        <title>The complete genome sequence of a Methyloterrigena soli.</title>
        <authorList>
            <person name="Zi Z."/>
        </authorList>
    </citation>
    <scope>NUCLEOTIDE SEQUENCE</scope>
    <source>
        <strain evidence="2">M48</strain>
    </source>
</reference>
<sequence>MQQPSLLDILTHTPSWVWAVLVLVIWIGLRRTRDRDVSPSRLVLFPLIIAGLAVSNMVGNGFGAATLDGLLLGALTGVYAAFVLEKRNGAIKLPDGRVRLAGEWTSLAVIVVIFLSRYVTTVIGTVDPATAAGDGFHFVTALLSGFFSVMMLVRTGLRLRVALA</sequence>
<name>A0AA41QIM6_9HYPH</name>
<evidence type="ECO:0000256" key="1">
    <source>
        <dbReference type="SAM" id="Phobius"/>
    </source>
</evidence>
<dbReference type="EMBL" id="JALAZD010000001">
    <property type="protein sequence ID" value="MCI0125299.1"/>
    <property type="molecule type" value="Genomic_DNA"/>
</dbReference>
<keyword evidence="3" id="KW-1185">Reference proteome</keyword>
<evidence type="ECO:0008006" key="4">
    <source>
        <dbReference type="Google" id="ProtNLM"/>
    </source>
</evidence>
<dbReference type="InterPro" id="IPR046730">
    <property type="entry name" value="DUF6622"/>
</dbReference>
<evidence type="ECO:0000313" key="2">
    <source>
        <dbReference type="EMBL" id="MCI0125299.1"/>
    </source>
</evidence>
<keyword evidence="1" id="KW-0812">Transmembrane</keyword>
<feature type="transmembrane region" description="Helical" evidence="1">
    <location>
        <begin position="41"/>
        <end position="58"/>
    </location>
</feature>
<feature type="transmembrane region" description="Helical" evidence="1">
    <location>
        <begin position="64"/>
        <end position="84"/>
    </location>
</feature>
<dbReference type="RefSeq" id="WP_152572053.1">
    <property type="nucleotide sequence ID" value="NZ_JAKETQ010000001.1"/>
</dbReference>
<keyword evidence="1" id="KW-0472">Membrane</keyword>